<dbReference type="SUPFAM" id="SSF53448">
    <property type="entry name" value="Nucleotide-diphospho-sugar transferases"/>
    <property type="match status" value="1"/>
</dbReference>
<keyword evidence="1" id="KW-0472">Membrane</keyword>
<dbReference type="InterPro" id="IPR050834">
    <property type="entry name" value="Glycosyltransf_2"/>
</dbReference>
<evidence type="ECO:0000313" key="2">
    <source>
        <dbReference type="EMBL" id="CAB4569367.1"/>
    </source>
</evidence>
<feature type="transmembrane region" description="Helical" evidence="1">
    <location>
        <begin position="523"/>
        <end position="541"/>
    </location>
</feature>
<feature type="transmembrane region" description="Helical" evidence="1">
    <location>
        <begin position="497"/>
        <end position="517"/>
    </location>
</feature>
<evidence type="ECO:0000256" key="1">
    <source>
        <dbReference type="SAM" id="Phobius"/>
    </source>
</evidence>
<dbReference type="Pfam" id="PF13641">
    <property type="entry name" value="Glyco_tranf_2_3"/>
    <property type="match status" value="1"/>
</dbReference>
<feature type="transmembrane region" description="Helical" evidence="1">
    <location>
        <begin position="710"/>
        <end position="730"/>
    </location>
</feature>
<feature type="transmembrane region" description="Helical" evidence="1">
    <location>
        <begin position="751"/>
        <end position="772"/>
    </location>
</feature>
<proteinExistence type="predicted"/>
<reference evidence="2" key="1">
    <citation type="submission" date="2020-05" db="EMBL/GenBank/DDBJ databases">
        <authorList>
            <person name="Chiriac C."/>
            <person name="Salcher M."/>
            <person name="Ghai R."/>
            <person name="Kavagutti S V."/>
        </authorList>
    </citation>
    <scope>NUCLEOTIDE SEQUENCE</scope>
</reference>
<feature type="transmembrane region" description="Helical" evidence="1">
    <location>
        <begin position="982"/>
        <end position="1001"/>
    </location>
</feature>
<dbReference type="InterPro" id="IPR029044">
    <property type="entry name" value="Nucleotide-diphossugar_trans"/>
</dbReference>
<dbReference type="Gene3D" id="3.90.550.10">
    <property type="entry name" value="Spore Coat Polysaccharide Biosynthesis Protein SpsA, Chain A"/>
    <property type="match status" value="1"/>
</dbReference>
<protein>
    <submittedName>
        <fullName evidence="2">Unannotated protein</fullName>
    </submittedName>
</protein>
<accession>A0A6J6DZ75</accession>
<sequence>MAPKAVEDKFRVVAVLVTHNGAVWLPEVVAALGSQTRPIDFISAIDTGSTDSSTKLLKSARIPFTTTQADVGYGKAVSMVLETLPECEVDEWIWLIHDDCAPAPTALAQLLAAVQERPQVVMAGPKLLGWHDRTHLLEAGVSIAGNGARWTGLETNEYDQGQHDGNHDVLAVSTAGALIRRDVFEEIGGLDPNLNLFRDDVDFGWRVRIAGHSVLAATNAVAYHAQAAANERRIVDVEGALLHRPLLLDRRNAAYVLLANSSWWMLPWLILQLLGSAFARAIGYLLLKLPGYAGDEVLAIATLLIKPQQILNARRFRKKHRLISSRVVSAYIPPRWSQIRHGSEHVIETVRAKLFRHEQSSQPSSVLDSNEEEEDLLTPVKSNEWIRFFKRPEILGFLLLGLITLLNSRQRLGDLVGGALALTPEGATDLWRVYFESWHQVGMGSSSATPTWVAIIALGSIFTLGNASLFVTLLFLIAPLLIMWSALNLLKRLTQNLWISIPAAFLYAISPVTLAAISSGRLATLVILGLAPIVAGSISKWEIIETVRWRQVFAISLLLSVIYAFTLMAFVIALIGLIAISISDYEKHAQEANDELYAHRFKKRAVAVFVPFIVNVPYSLEAITQPSRFLVEPGITIPGAGVVKTVLGDPGGVLPIWLVSPILLVLFVSLFSSTQARRMAEYGVGLLAIAAVISSINITTHGNDAAVKAWAGPVIAFATLAAICAGTVLLDRLRPTLVLSHIHYRHYLSAFLLFTTIVYGVLASVFSITTGAQSLVQANRATVMPAFLNVEGDVKILVLREVTSGNQKKIQFFISRGKDISISDPDVAPDQTDAVAQAALGLIDGSGITSSTVLGDYGIKYVFAKAPIKKETIRSIDGLGGFTRTSETSAGVVWEVSNQTGRLIFVTENGTKIFLESGVEGARTNLPSAGTLTLTETYNRSWQVLQDGYRLERNKNAQGLPTFKVEQAGEISLIHDGTIRRAWISLQLIFFVTLLVLALPGGRRKREISDKELA</sequence>
<feature type="transmembrane region" description="Helical" evidence="1">
    <location>
        <begin position="452"/>
        <end position="485"/>
    </location>
</feature>
<feature type="transmembrane region" description="Helical" evidence="1">
    <location>
        <begin position="654"/>
        <end position="672"/>
    </location>
</feature>
<name>A0A6J6DZ75_9ZZZZ</name>
<dbReference type="PANTHER" id="PTHR43685">
    <property type="entry name" value="GLYCOSYLTRANSFERASE"/>
    <property type="match status" value="1"/>
</dbReference>
<organism evidence="2">
    <name type="scientific">freshwater metagenome</name>
    <dbReference type="NCBI Taxonomy" id="449393"/>
    <lineage>
        <taxon>unclassified sequences</taxon>
        <taxon>metagenomes</taxon>
        <taxon>ecological metagenomes</taxon>
    </lineage>
</organism>
<dbReference type="EMBL" id="CAEZTN010000011">
    <property type="protein sequence ID" value="CAB4569367.1"/>
    <property type="molecule type" value="Genomic_DNA"/>
</dbReference>
<feature type="transmembrane region" description="Helical" evidence="1">
    <location>
        <begin position="553"/>
        <end position="580"/>
    </location>
</feature>
<gene>
    <name evidence="2" type="ORF">UFOPK1689_00549</name>
</gene>
<dbReference type="AlphaFoldDB" id="A0A6J6DZ75"/>
<keyword evidence="1" id="KW-0812">Transmembrane</keyword>
<feature type="transmembrane region" description="Helical" evidence="1">
    <location>
        <begin position="679"/>
        <end position="698"/>
    </location>
</feature>
<dbReference type="PANTHER" id="PTHR43685:SF3">
    <property type="entry name" value="SLR2126 PROTEIN"/>
    <property type="match status" value="1"/>
</dbReference>
<keyword evidence="1" id="KW-1133">Transmembrane helix</keyword>